<feature type="transmembrane region" description="Helical" evidence="7">
    <location>
        <begin position="365"/>
        <end position="390"/>
    </location>
</feature>
<dbReference type="GO" id="GO:0005886">
    <property type="term" value="C:plasma membrane"/>
    <property type="evidence" value="ECO:0007669"/>
    <property type="project" value="UniProtKB-SubCell"/>
</dbReference>
<evidence type="ECO:0000313" key="10">
    <source>
        <dbReference type="EMBL" id="MDS3859200.1"/>
    </source>
</evidence>
<evidence type="ECO:0000256" key="1">
    <source>
        <dbReference type="ARBA" id="ARBA00004651"/>
    </source>
</evidence>
<evidence type="ECO:0000256" key="4">
    <source>
        <dbReference type="ARBA" id="ARBA00022692"/>
    </source>
</evidence>
<dbReference type="EMBL" id="JAVMIP010000001">
    <property type="protein sequence ID" value="MDS3859200.1"/>
    <property type="molecule type" value="Genomic_DNA"/>
</dbReference>
<dbReference type="AlphaFoldDB" id="A0AAE4JUB8"/>
<comment type="subcellular location">
    <subcellularLocation>
        <location evidence="1">Cell membrane</location>
        <topology evidence="1">Multi-pass membrane protein</topology>
    </subcellularLocation>
</comment>
<gene>
    <name evidence="10" type="ORF">RIF25_00125</name>
</gene>
<evidence type="ECO:0000256" key="5">
    <source>
        <dbReference type="ARBA" id="ARBA00022989"/>
    </source>
</evidence>
<feature type="transmembrane region" description="Helical" evidence="7">
    <location>
        <begin position="21"/>
        <end position="44"/>
    </location>
</feature>
<dbReference type="InterPro" id="IPR003838">
    <property type="entry name" value="ABC3_permease_C"/>
</dbReference>
<reference evidence="11" key="1">
    <citation type="submission" date="2023-07" db="EMBL/GenBank/DDBJ databases">
        <authorList>
            <person name="Luz R."/>
            <person name="Cordeiro R."/>
            <person name="Fonseca A."/>
            <person name="Goncalves V."/>
        </authorList>
    </citation>
    <scope>NUCLEOTIDE SEQUENCE [LARGE SCALE GENOMIC DNA]</scope>
    <source>
        <strain evidence="11">BACA0444</strain>
    </source>
</reference>
<evidence type="ECO:0000256" key="7">
    <source>
        <dbReference type="SAM" id="Phobius"/>
    </source>
</evidence>
<evidence type="ECO:0000256" key="2">
    <source>
        <dbReference type="ARBA" id="ARBA00022448"/>
    </source>
</evidence>
<evidence type="ECO:0000259" key="8">
    <source>
        <dbReference type="Pfam" id="PF02687"/>
    </source>
</evidence>
<accession>A0AAE4JUB8</accession>
<dbReference type="RefSeq" id="WP_322876539.1">
    <property type="nucleotide sequence ID" value="NZ_JAVMIP010000001.1"/>
</dbReference>
<dbReference type="Proteomes" id="UP001268256">
    <property type="component" value="Unassembled WGS sequence"/>
</dbReference>
<dbReference type="PANTHER" id="PTHR43738">
    <property type="entry name" value="ABC TRANSPORTER, MEMBRANE PROTEIN"/>
    <property type="match status" value="1"/>
</dbReference>
<dbReference type="PANTHER" id="PTHR43738:SF1">
    <property type="entry name" value="HEMIN TRANSPORT SYSTEM PERMEASE PROTEIN HRTB-RELATED"/>
    <property type="match status" value="1"/>
</dbReference>
<keyword evidence="5 7" id="KW-1133">Transmembrane helix</keyword>
<dbReference type="Pfam" id="PF02687">
    <property type="entry name" value="FtsX"/>
    <property type="match status" value="1"/>
</dbReference>
<proteinExistence type="predicted"/>
<dbReference type="Pfam" id="PF12704">
    <property type="entry name" value="MacB_PCD"/>
    <property type="match status" value="1"/>
</dbReference>
<evidence type="ECO:0000256" key="6">
    <source>
        <dbReference type="ARBA" id="ARBA00023136"/>
    </source>
</evidence>
<keyword evidence="3" id="KW-1003">Cell membrane</keyword>
<feature type="domain" description="MacB-like periplasmic core" evidence="9">
    <location>
        <begin position="22"/>
        <end position="244"/>
    </location>
</feature>
<dbReference type="InterPro" id="IPR025857">
    <property type="entry name" value="MacB_PCD"/>
</dbReference>
<sequence length="405" mass="43069">MSRNWIFLRLALQNLGRRKTRTLLLIGAVAVATGAIFAVTTLLWGSQTSMTVSFSRLGADLLVVPQKTLVNITSALLTAAPTDLSLDSSLASQIASIPGVSQVAPQLLLRTDQSGYHRPGTMDHSVELIAFDPGHDFTVRPWLVEQLARPFQAGDVIVGGGHPEQLNQEIYLYGQKLIVYGRLERTGVGTHEQALFVNFETLQHLAEASQSGNYPLNFSPGQYSALLVKLKPGATSQQVQFAILAQAPQVKVITADVILTTVRPGLTALVQGIWLLMGAILLGLALMISVIFSAIVSERQQELGLLAAIGTKPKQLIGLVLLEATLMTGGGGLIGTGLGLGLIRLSQRTLIYDLNSLGVSFLWPGAWAMAELGLSCILGAALLGGLGALVPAWKISCHDPSELFG</sequence>
<keyword evidence="2" id="KW-0813">Transport</keyword>
<evidence type="ECO:0000259" key="9">
    <source>
        <dbReference type="Pfam" id="PF12704"/>
    </source>
</evidence>
<dbReference type="InterPro" id="IPR051125">
    <property type="entry name" value="ABC-4/HrtB_transporter"/>
</dbReference>
<keyword evidence="4 7" id="KW-0812">Transmembrane</keyword>
<evidence type="ECO:0000313" key="11">
    <source>
        <dbReference type="Proteomes" id="UP001268256"/>
    </source>
</evidence>
<name>A0AAE4JUB8_9CYAN</name>
<feature type="transmembrane region" description="Helical" evidence="7">
    <location>
        <begin position="316"/>
        <end position="345"/>
    </location>
</feature>
<keyword evidence="11" id="KW-1185">Reference proteome</keyword>
<feature type="domain" description="ABC3 transporter permease C-terminal" evidence="8">
    <location>
        <begin position="275"/>
        <end position="396"/>
    </location>
</feature>
<evidence type="ECO:0000256" key="3">
    <source>
        <dbReference type="ARBA" id="ARBA00022475"/>
    </source>
</evidence>
<feature type="transmembrane region" description="Helical" evidence="7">
    <location>
        <begin position="273"/>
        <end position="296"/>
    </location>
</feature>
<keyword evidence="6 7" id="KW-0472">Membrane</keyword>
<comment type="caution">
    <text evidence="10">The sequence shown here is derived from an EMBL/GenBank/DDBJ whole genome shotgun (WGS) entry which is preliminary data.</text>
</comment>
<organism evidence="10 11">
    <name type="scientific">Pseudocalidococcus azoricus BACA0444</name>
    <dbReference type="NCBI Taxonomy" id="2918990"/>
    <lineage>
        <taxon>Bacteria</taxon>
        <taxon>Bacillati</taxon>
        <taxon>Cyanobacteriota</taxon>
        <taxon>Cyanophyceae</taxon>
        <taxon>Acaryochloridales</taxon>
        <taxon>Thermosynechococcaceae</taxon>
        <taxon>Pseudocalidococcus</taxon>
        <taxon>Pseudocalidococcus azoricus</taxon>
    </lineage>
</organism>
<protein>
    <submittedName>
        <fullName evidence="10">ABC transporter permease</fullName>
    </submittedName>
</protein>